<dbReference type="Proteomes" id="UP001356095">
    <property type="component" value="Unassembled WGS sequence"/>
</dbReference>
<dbReference type="RefSeq" id="WP_330091955.1">
    <property type="nucleotide sequence ID" value="NZ_JAUZMY010000011.1"/>
</dbReference>
<gene>
    <name evidence="1" type="ORF">Q8791_13150</name>
</gene>
<evidence type="ECO:0000313" key="1">
    <source>
        <dbReference type="EMBL" id="MEE2038165.1"/>
    </source>
</evidence>
<accession>A0ABU7K7E1</accession>
<proteinExistence type="predicted"/>
<protein>
    <submittedName>
        <fullName evidence="1">DUF393 domain-containing protein</fullName>
    </submittedName>
</protein>
<comment type="caution">
    <text evidence="1">The sequence shown here is derived from an EMBL/GenBank/DDBJ whole genome shotgun (WGS) entry which is preliminary data.</text>
</comment>
<organism evidence="1 2">
    <name type="scientific">Nocardiopsis codii</name>
    <dbReference type="NCBI Taxonomy" id="3065942"/>
    <lineage>
        <taxon>Bacteria</taxon>
        <taxon>Bacillati</taxon>
        <taxon>Actinomycetota</taxon>
        <taxon>Actinomycetes</taxon>
        <taxon>Streptosporangiales</taxon>
        <taxon>Nocardiopsidaceae</taxon>
        <taxon>Nocardiopsis</taxon>
    </lineage>
</organism>
<name>A0ABU7K7E1_9ACTN</name>
<dbReference type="InterPro" id="IPR007263">
    <property type="entry name" value="DCC1-like"/>
</dbReference>
<dbReference type="EMBL" id="JAUZMY010000011">
    <property type="protein sequence ID" value="MEE2038165.1"/>
    <property type="molecule type" value="Genomic_DNA"/>
</dbReference>
<dbReference type="Pfam" id="PF04134">
    <property type="entry name" value="DCC1-like"/>
    <property type="match status" value="1"/>
</dbReference>
<evidence type="ECO:0000313" key="2">
    <source>
        <dbReference type="Proteomes" id="UP001356095"/>
    </source>
</evidence>
<sequence length="135" mass="14925">MRTPPDTAAAPGTFLFDRDCGFCQRAVSFARDRVRARSRFVAWQDADLDAFGLTPDQADEAAWLVYADGRRFRGGDAVAEVLVHGRPLTRPVGRMMRLPLLRAVNRFVYRRVAANRHRLPGGTAACALDSRPGPA</sequence>
<reference evidence="1 2" key="1">
    <citation type="submission" date="2023-08" db="EMBL/GenBank/DDBJ databases">
        <authorList>
            <person name="Girao M."/>
            <person name="Carvalho M.F."/>
        </authorList>
    </citation>
    <scope>NUCLEOTIDE SEQUENCE [LARGE SCALE GENOMIC DNA]</scope>
    <source>
        <strain evidence="1 2">CT-R113</strain>
    </source>
</reference>
<keyword evidence="2" id="KW-1185">Reference proteome</keyword>